<reference evidence="2 3" key="1">
    <citation type="journal article" date="2020" name="Int. J. Syst. Evol. Microbiol.">
        <title>Reclassification of Streptomyces castelarensis and Streptomyces sporoclivatus as later heterotypic synonyms of Streptomyces antimycoticus.</title>
        <authorList>
            <person name="Komaki H."/>
            <person name="Tamura T."/>
        </authorList>
    </citation>
    <scope>NUCLEOTIDE SEQUENCE [LARGE SCALE GENOMIC DNA]</scope>
    <source>
        <strain evidence="2 3">NBRC 12839</strain>
    </source>
</reference>
<dbReference type="EMBL" id="BJHV01000002">
    <property type="protein sequence ID" value="GDY49185.1"/>
    <property type="molecule type" value="Genomic_DNA"/>
</dbReference>
<gene>
    <name evidence="2" type="ORF">SANT12839_100670</name>
</gene>
<keyword evidence="3" id="KW-1185">Reference proteome</keyword>
<comment type="caution">
    <text evidence="2">The sequence shown here is derived from an EMBL/GenBank/DDBJ whole genome shotgun (WGS) entry which is preliminary data.</text>
</comment>
<evidence type="ECO:0000313" key="3">
    <source>
        <dbReference type="Proteomes" id="UP000299290"/>
    </source>
</evidence>
<dbReference type="RefSeq" id="WP_228054411.1">
    <property type="nucleotide sequence ID" value="NZ_BJHV01000002.1"/>
</dbReference>
<proteinExistence type="predicted"/>
<dbReference type="AlphaFoldDB" id="A0A4D4KJQ6"/>
<evidence type="ECO:0000313" key="2">
    <source>
        <dbReference type="EMBL" id="GDY49185.1"/>
    </source>
</evidence>
<organism evidence="2 3">
    <name type="scientific">Streptomyces antimycoticus</name>
    <dbReference type="NCBI Taxonomy" id="68175"/>
    <lineage>
        <taxon>Bacteria</taxon>
        <taxon>Bacillati</taxon>
        <taxon>Actinomycetota</taxon>
        <taxon>Actinomycetes</taxon>
        <taxon>Kitasatosporales</taxon>
        <taxon>Streptomycetaceae</taxon>
        <taxon>Streptomyces</taxon>
        <taxon>Streptomyces violaceusniger group</taxon>
    </lineage>
</organism>
<feature type="region of interest" description="Disordered" evidence="1">
    <location>
        <begin position="56"/>
        <end position="78"/>
    </location>
</feature>
<name>A0A4D4KJQ6_9ACTN</name>
<dbReference type="Proteomes" id="UP000299290">
    <property type="component" value="Unassembled WGS sequence"/>
</dbReference>
<sequence>MVVDLVRRAVELPEGTLPVYQAVKAAKNHRGLVRQRVGVVYNQAEARRIAEASIRSEAAAKNRPGGSDQHRAGEGRGAGLELSAFSTLDAMASTVRMEVMRRSARASMTG</sequence>
<accession>A0A4D4KJQ6</accession>
<protein>
    <submittedName>
        <fullName evidence="2">Uncharacterized protein</fullName>
    </submittedName>
</protein>
<evidence type="ECO:0000256" key="1">
    <source>
        <dbReference type="SAM" id="MobiDB-lite"/>
    </source>
</evidence>